<evidence type="ECO:0000259" key="4">
    <source>
        <dbReference type="PROSITE" id="PS51819"/>
    </source>
</evidence>
<organism evidence="5 6">
    <name type="scientific">Zunongwangia atlantica 22II14-10F7</name>
    <dbReference type="NCBI Taxonomy" id="1185767"/>
    <lineage>
        <taxon>Bacteria</taxon>
        <taxon>Pseudomonadati</taxon>
        <taxon>Bacteroidota</taxon>
        <taxon>Flavobacteriia</taxon>
        <taxon>Flavobacteriales</taxon>
        <taxon>Flavobacteriaceae</taxon>
        <taxon>Zunongwangia</taxon>
    </lineage>
</organism>
<dbReference type="CDD" id="cd08349">
    <property type="entry name" value="BLMA_like"/>
    <property type="match status" value="1"/>
</dbReference>
<dbReference type="Pfam" id="PF00903">
    <property type="entry name" value="Glyoxalase"/>
    <property type="match status" value="1"/>
</dbReference>
<gene>
    <name evidence="5" type="ORF">IIF7_19871</name>
</gene>
<proteinExistence type="inferred from homology"/>
<comment type="similarity">
    <text evidence="1">Belongs to the bleomycin resistance protein family.</text>
</comment>
<dbReference type="OrthoDB" id="66829at2"/>
<dbReference type="SUPFAM" id="SSF54593">
    <property type="entry name" value="Glyoxalase/Bleomycin resistance protein/Dihydroxybiphenyl dioxygenase"/>
    <property type="match status" value="1"/>
</dbReference>
<dbReference type="GO" id="GO:0046677">
    <property type="term" value="P:response to antibiotic"/>
    <property type="evidence" value="ECO:0007669"/>
    <property type="project" value="UniProtKB-KW"/>
</dbReference>
<dbReference type="PROSITE" id="PS51819">
    <property type="entry name" value="VOC"/>
    <property type="match status" value="1"/>
</dbReference>
<dbReference type="InterPro" id="IPR029068">
    <property type="entry name" value="Glyas_Bleomycin-R_OHBP_Dase"/>
</dbReference>
<dbReference type="STRING" id="1185767.IIF7_19871"/>
<keyword evidence="6" id="KW-1185">Reference proteome</keyword>
<evidence type="ECO:0000256" key="1">
    <source>
        <dbReference type="ARBA" id="ARBA00011051"/>
    </source>
</evidence>
<dbReference type="Proteomes" id="UP000192746">
    <property type="component" value="Unassembled WGS sequence"/>
</dbReference>
<dbReference type="AlphaFoldDB" id="A0A1Y1SY08"/>
<name>A0A1Y1SY08_9FLAO</name>
<dbReference type="RefSeq" id="WP_084843434.1">
    <property type="nucleotide sequence ID" value="NZ_ARYN01000031.1"/>
</dbReference>
<keyword evidence="3" id="KW-0046">Antibiotic resistance</keyword>
<dbReference type="Gene3D" id="3.10.180.10">
    <property type="entry name" value="2,3-Dihydroxybiphenyl 1,2-Dioxygenase, domain 1"/>
    <property type="match status" value="1"/>
</dbReference>
<accession>A0A1Y1SY08</accession>
<sequence>MLTAIIPKLPMRNKGVTKDYYINKLGFKEVGDYEGYLMVQKEHLEIHFFEFRELNPKENYGQVYIRVSDIDRLYQTFIDHNIVIHPNGALSTKSWGQKEFALLDPDSNLLTFGQYI</sequence>
<dbReference type="EMBL" id="ARYN01000031">
    <property type="protein sequence ID" value="ORL43639.1"/>
    <property type="molecule type" value="Genomic_DNA"/>
</dbReference>
<dbReference type="InterPro" id="IPR004360">
    <property type="entry name" value="Glyas_Fos-R_dOase_dom"/>
</dbReference>
<feature type="domain" description="VOC" evidence="4">
    <location>
        <begin position="1"/>
        <end position="115"/>
    </location>
</feature>
<dbReference type="InterPro" id="IPR000335">
    <property type="entry name" value="Bleomycin-R"/>
</dbReference>
<evidence type="ECO:0000256" key="2">
    <source>
        <dbReference type="ARBA" id="ARBA00021572"/>
    </source>
</evidence>
<evidence type="ECO:0000313" key="6">
    <source>
        <dbReference type="Proteomes" id="UP000192746"/>
    </source>
</evidence>
<protein>
    <recommendedName>
        <fullName evidence="2">Bleomycin resistance protein</fullName>
    </recommendedName>
</protein>
<comment type="caution">
    <text evidence="5">The sequence shown here is derived from an EMBL/GenBank/DDBJ whole genome shotgun (WGS) entry which is preliminary data.</text>
</comment>
<evidence type="ECO:0000313" key="5">
    <source>
        <dbReference type="EMBL" id="ORL43639.1"/>
    </source>
</evidence>
<evidence type="ECO:0000256" key="3">
    <source>
        <dbReference type="ARBA" id="ARBA00023251"/>
    </source>
</evidence>
<reference evidence="5 6" key="1">
    <citation type="submission" date="2013-04" db="EMBL/GenBank/DDBJ databases">
        <title>Zunongwangia sp. 22II14-10F7 Genome Sequencing.</title>
        <authorList>
            <person name="Lai Q."/>
            <person name="Shao Z."/>
        </authorList>
    </citation>
    <scope>NUCLEOTIDE SEQUENCE [LARGE SCALE GENOMIC DNA]</scope>
    <source>
        <strain evidence="5 6">22II14-10F7</strain>
    </source>
</reference>
<dbReference type="InterPro" id="IPR037523">
    <property type="entry name" value="VOC_core"/>
</dbReference>